<accession>A0ABS9NQC6</accession>
<dbReference type="EMBL" id="JAKOOW010000071">
    <property type="protein sequence ID" value="MCG6504999.1"/>
    <property type="molecule type" value="Genomic_DNA"/>
</dbReference>
<dbReference type="Proteomes" id="UP001298424">
    <property type="component" value="Unassembled WGS sequence"/>
</dbReference>
<name>A0ABS9NQC6_9NEIS</name>
<evidence type="ECO:0000313" key="1">
    <source>
        <dbReference type="EMBL" id="MCG6504999.1"/>
    </source>
</evidence>
<gene>
    <name evidence="1" type="ORF">MB824_10895</name>
</gene>
<comment type="caution">
    <text evidence="1">The sequence shown here is derived from an EMBL/GenBank/DDBJ whole genome shotgun (WGS) entry which is preliminary data.</text>
</comment>
<keyword evidence="2" id="KW-1185">Reference proteome</keyword>
<evidence type="ECO:0000313" key="2">
    <source>
        <dbReference type="Proteomes" id="UP001298424"/>
    </source>
</evidence>
<protein>
    <submittedName>
        <fullName evidence="1">Uncharacterized protein</fullName>
    </submittedName>
</protein>
<organism evidence="1 2">
    <name type="scientific">Kingella pumchi</name>
    <dbReference type="NCBI Taxonomy" id="2779506"/>
    <lineage>
        <taxon>Bacteria</taxon>
        <taxon>Pseudomonadati</taxon>
        <taxon>Pseudomonadota</taxon>
        <taxon>Betaproteobacteria</taxon>
        <taxon>Neisseriales</taxon>
        <taxon>Neisseriaceae</taxon>
        <taxon>Kingella</taxon>
    </lineage>
</organism>
<proteinExistence type="predicted"/>
<dbReference type="RefSeq" id="WP_238748561.1">
    <property type="nucleotide sequence ID" value="NZ_JAKOOW010000071.1"/>
</dbReference>
<reference evidence="1 2" key="1">
    <citation type="submission" date="2022-02" db="EMBL/GenBank/DDBJ databases">
        <title>Genome sequence data of Kingella unionensis sp. nov. strain CICC 24913 (CCUG 75125).</title>
        <authorList>
            <person name="Xiao M."/>
        </authorList>
    </citation>
    <scope>NUCLEOTIDE SEQUENCE [LARGE SCALE GENOMIC DNA]</scope>
    <source>
        <strain evidence="1 2">CICC 24913</strain>
    </source>
</reference>
<sequence>MSDAAKQGFFLTGMFDREFVKERKNDDGSYRKVHYLGFLIRSDSGTELCEVRTKQPEKYAHLKRDQVVTIQVFLRGYKDVVYFSDER</sequence>